<gene>
    <name evidence="1" type="ORF">DPMN_038333</name>
</gene>
<dbReference type="EMBL" id="JAIWYP010000002">
    <property type="protein sequence ID" value="KAH3875071.1"/>
    <property type="molecule type" value="Genomic_DNA"/>
</dbReference>
<protein>
    <submittedName>
        <fullName evidence="1">Uncharacterized protein</fullName>
    </submittedName>
</protein>
<evidence type="ECO:0000313" key="2">
    <source>
        <dbReference type="Proteomes" id="UP000828390"/>
    </source>
</evidence>
<accession>A0A9D4RN31</accession>
<keyword evidence="2" id="KW-1185">Reference proteome</keyword>
<comment type="caution">
    <text evidence="1">The sequence shown here is derived from an EMBL/GenBank/DDBJ whole genome shotgun (WGS) entry which is preliminary data.</text>
</comment>
<dbReference type="AlphaFoldDB" id="A0A9D4RN31"/>
<reference evidence="1" key="1">
    <citation type="journal article" date="2019" name="bioRxiv">
        <title>The Genome of the Zebra Mussel, Dreissena polymorpha: A Resource for Invasive Species Research.</title>
        <authorList>
            <person name="McCartney M.A."/>
            <person name="Auch B."/>
            <person name="Kono T."/>
            <person name="Mallez S."/>
            <person name="Zhang Y."/>
            <person name="Obille A."/>
            <person name="Becker A."/>
            <person name="Abrahante J.E."/>
            <person name="Garbe J."/>
            <person name="Badalamenti J.P."/>
            <person name="Herman A."/>
            <person name="Mangelson H."/>
            <person name="Liachko I."/>
            <person name="Sullivan S."/>
            <person name="Sone E.D."/>
            <person name="Koren S."/>
            <person name="Silverstein K.A.T."/>
            <person name="Beckman K.B."/>
            <person name="Gohl D.M."/>
        </authorList>
    </citation>
    <scope>NUCLEOTIDE SEQUENCE</scope>
    <source>
        <strain evidence="1">Duluth1</strain>
        <tissue evidence="1">Whole animal</tissue>
    </source>
</reference>
<organism evidence="1 2">
    <name type="scientific">Dreissena polymorpha</name>
    <name type="common">Zebra mussel</name>
    <name type="synonym">Mytilus polymorpha</name>
    <dbReference type="NCBI Taxonomy" id="45954"/>
    <lineage>
        <taxon>Eukaryota</taxon>
        <taxon>Metazoa</taxon>
        <taxon>Spiralia</taxon>
        <taxon>Lophotrochozoa</taxon>
        <taxon>Mollusca</taxon>
        <taxon>Bivalvia</taxon>
        <taxon>Autobranchia</taxon>
        <taxon>Heteroconchia</taxon>
        <taxon>Euheterodonta</taxon>
        <taxon>Imparidentia</taxon>
        <taxon>Neoheterodontei</taxon>
        <taxon>Myida</taxon>
        <taxon>Dreissenoidea</taxon>
        <taxon>Dreissenidae</taxon>
        <taxon>Dreissena</taxon>
    </lineage>
</organism>
<name>A0A9D4RN31_DREPO</name>
<sequence length="73" mass="8142">MEATYKHNFSTIPSSNLKLISTELIGRSGVKIWCPPSYREVTGLIHPMEAFFKSPPKTPKVLVLGPRNSISNK</sequence>
<proteinExistence type="predicted"/>
<dbReference type="Proteomes" id="UP000828390">
    <property type="component" value="Unassembled WGS sequence"/>
</dbReference>
<evidence type="ECO:0000313" key="1">
    <source>
        <dbReference type="EMBL" id="KAH3875071.1"/>
    </source>
</evidence>
<reference evidence="1" key="2">
    <citation type="submission" date="2020-11" db="EMBL/GenBank/DDBJ databases">
        <authorList>
            <person name="McCartney M.A."/>
            <person name="Auch B."/>
            <person name="Kono T."/>
            <person name="Mallez S."/>
            <person name="Becker A."/>
            <person name="Gohl D.M."/>
            <person name="Silverstein K.A.T."/>
            <person name="Koren S."/>
            <person name="Bechman K.B."/>
            <person name="Herman A."/>
            <person name="Abrahante J.E."/>
            <person name="Garbe J."/>
        </authorList>
    </citation>
    <scope>NUCLEOTIDE SEQUENCE</scope>
    <source>
        <strain evidence="1">Duluth1</strain>
        <tissue evidence="1">Whole animal</tissue>
    </source>
</reference>